<evidence type="ECO:0000256" key="1">
    <source>
        <dbReference type="ARBA" id="ARBA00022729"/>
    </source>
</evidence>
<dbReference type="Pfam" id="PF07501">
    <property type="entry name" value="G5"/>
    <property type="match status" value="1"/>
</dbReference>
<dbReference type="InterPro" id="IPR016047">
    <property type="entry name" value="M23ase_b-sheet_dom"/>
</dbReference>
<name>A0ABX1XWM9_9BACL</name>
<accession>A0ABX1XWM9</accession>
<dbReference type="InterPro" id="IPR050570">
    <property type="entry name" value="Cell_wall_metabolism_enzyme"/>
</dbReference>
<keyword evidence="2" id="KW-0812">Transmembrane</keyword>
<dbReference type="PROSITE" id="PS51109">
    <property type="entry name" value="G5"/>
    <property type="match status" value="1"/>
</dbReference>
<dbReference type="CDD" id="cd00118">
    <property type="entry name" value="LysM"/>
    <property type="match status" value="1"/>
</dbReference>
<dbReference type="Pfam" id="PF01551">
    <property type="entry name" value="Peptidase_M23"/>
    <property type="match status" value="1"/>
</dbReference>
<dbReference type="CDD" id="cd12797">
    <property type="entry name" value="M23_peptidase"/>
    <property type="match status" value="1"/>
</dbReference>
<evidence type="ECO:0000259" key="4">
    <source>
        <dbReference type="PROSITE" id="PS51782"/>
    </source>
</evidence>
<keyword evidence="1" id="KW-0732">Signal</keyword>
<proteinExistence type="predicted"/>
<dbReference type="PANTHER" id="PTHR21666:SF270">
    <property type="entry name" value="MUREIN HYDROLASE ACTIVATOR ENVC"/>
    <property type="match status" value="1"/>
</dbReference>
<comment type="caution">
    <text evidence="5">The sequence shown here is derived from an EMBL/GenBank/DDBJ whole genome shotgun (WGS) entry which is preliminary data.</text>
</comment>
<dbReference type="Gene3D" id="2.20.230.10">
    <property type="entry name" value="Resuscitation-promoting factor rpfb"/>
    <property type="match status" value="1"/>
</dbReference>
<dbReference type="InterPro" id="IPR011098">
    <property type="entry name" value="G5_dom"/>
</dbReference>
<keyword evidence="2" id="KW-0472">Membrane</keyword>
<evidence type="ECO:0000259" key="3">
    <source>
        <dbReference type="PROSITE" id="PS51109"/>
    </source>
</evidence>
<dbReference type="InterPro" id="IPR011055">
    <property type="entry name" value="Dup_hybrid_motif"/>
</dbReference>
<evidence type="ECO:0000256" key="2">
    <source>
        <dbReference type="SAM" id="Phobius"/>
    </source>
</evidence>
<feature type="domain" description="G5" evidence="3">
    <location>
        <begin position="354"/>
        <end position="434"/>
    </location>
</feature>
<sequence length="561" mass="62144">MDIEYFVEIGRESVLNLTKGRHPSWILCLIKVYLCIFGCKTVQREKIMTGFRGMRFVMDLIKRFTPKRESLTGNESISDKQLEESTTTTTLTVMKRHKWSLALGVSAIALTGIITFTGHQYVEAGMVNVYHVKLDGQEIGIVSDNKIIDEYKQRKPQEVQQKFPDVHVVLKTNGVTYESEKAFNVKSDDSVVLATLDKLLVPQPVGIELKVDGKTIAIVKDQLTADRILEQVSAPFAPKAKETAKVAALSTELGEDITTAPSELEKVEFIQQVDTKEVPIEPDDLAKPDDVVKKLKTGDVQPAKYTVVEGDCVSCIAKKLGITKQFIYDKNPGLQDDKLKIGNQLDVTVLKPTLSVKTTERVVQNQEIQYDTEYVKDDSLRVGVVQPITAGKNGLKKVTIQVTKVDGLMTEEKLVNEEIIDKPVMAKVKKGTKVVQGEGSGKFAWPVISPSISSTFGVRWGKLHKGIDITGNKNIMTADNGKVTETGYKSDYGNYIIINHLNGYETLYGHLSKITTTEGTIVEKGDKIGIMGSTGDSTGVHLHFEIHRSGSLENPLKYLNR</sequence>
<dbReference type="EMBL" id="WHOA01000104">
    <property type="protein sequence ID" value="NOU72926.1"/>
    <property type="molecule type" value="Genomic_DNA"/>
</dbReference>
<dbReference type="PROSITE" id="PS51782">
    <property type="entry name" value="LYSM"/>
    <property type="match status" value="1"/>
</dbReference>
<feature type="transmembrane region" description="Helical" evidence="2">
    <location>
        <begin position="101"/>
        <end position="122"/>
    </location>
</feature>
<protein>
    <submittedName>
        <fullName evidence="5">Peptidoglycan DD-metalloendopeptidase family protein</fullName>
    </submittedName>
</protein>
<dbReference type="SUPFAM" id="SSF54106">
    <property type="entry name" value="LysM domain"/>
    <property type="match status" value="1"/>
</dbReference>
<dbReference type="InterPro" id="IPR036779">
    <property type="entry name" value="LysM_dom_sf"/>
</dbReference>
<dbReference type="SMART" id="SM00257">
    <property type="entry name" value="LysM"/>
    <property type="match status" value="1"/>
</dbReference>
<dbReference type="SMART" id="SM01208">
    <property type="entry name" value="G5"/>
    <property type="match status" value="1"/>
</dbReference>
<dbReference type="Gene3D" id="3.10.350.10">
    <property type="entry name" value="LysM domain"/>
    <property type="match status" value="1"/>
</dbReference>
<organism evidence="5 6">
    <name type="scientific">Paenibacillus phytorum</name>
    <dbReference type="NCBI Taxonomy" id="2654977"/>
    <lineage>
        <taxon>Bacteria</taxon>
        <taxon>Bacillati</taxon>
        <taxon>Bacillota</taxon>
        <taxon>Bacilli</taxon>
        <taxon>Bacillales</taxon>
        <taxon>Paenibacillaceae</taxon>
        <taxon>Paenibacillus</taxon>
    </lineage>
</organism>
<dbReference type="Proteomes" id="UP000616779">
    <property type="component" value="Unassembled WGS sequence"/>
</dbReference>
<feature type="domain" description="LysM" evidence="4">
    <location>
        <begin position="303"/>
        <end position="347"/>
    </location>
</feature>
<reference evidence="5 6" key="1">
    <citation type="submission" date="2019-10" db="EMBL/GenBank/DDBJ databases">
        <title>Description of Paenibacillus terrestris sp. nov.</title>
        <authorList>
            <person name="Carlier A."/>
            <person name="Qi S."/>
        </authorList>
    </citation>
    <scope>NUCLEOTIDE SEQUENCE [LARGE SCALE GENOMIC DNA]</scope>
    <source>
        <strain evidence="5 6">LMG 31458</strain>
    </source>
</reference>
<gene>
    <name evidence="5" type="ORF">GC098_16100</name>
</gene>
<evidence type="ECO:0000313" key="6">
    <source>
        <dbReference type="Proteomes" id="UP000616779"/>
    </source>
</evidence>
<dbReference type="SUPFAM" id="SSF51261">
    <property type="entry name" value="Duplicated hybrid motif"/>
    <property type="match status" value="1"/>
</dbReference>
<keyword evidence="6" id="KW-1185">Reference proteome</keyword>
<evidence type="ECO:0000313" key="5">
    <source>
        <dbReference type="EMBL" id="NOU72926.1"/>
    </source>
</evidence>
<keyword evidence="2" id="KW-1133">Transmembrane helix</keyword>
<dbReference type="Gene3D" id="2.70.70.10">
    <property type="entry name" value="Glucose Permease (Domain IIA)"/>
    <property type="match status" value="1"/>
</dbReference>
<dbReference type="PANTHER" id="PTHR21666">
    <property type="entry name" value="PEPTIDASE-RELATED"/>
    <property type="match status" value="1"/>
</dbReference>
<dbReference type="InterPro" id="IPR018392">
    <property type="entry name" value="LysM"/>
</dbReference>
<dbReference type="Pfam" id="PF01476">
    <property type="entry name" value="LysM"/>
    <property type="match status" value="1"/>
</dbReference>